<dbReference type="Proteomes" id="UP001165960">
    <property type="component" value="Unassembled WGS sequence"/>
</dbReference>
<accession>A0ACC2U1M1</accession>
<sequence>MTTYPVVPALARFRSANLLLYLLQVTPTGLEWCTRLLMLGGFQGQHYFLDSCRFRYFSSAGWLITLSVLQVVFREPPGIR</sequence>
<evidence type="ECO:0000313" key="1">
    <source>
        <dbReference type="EMBL" id="KAJ9080888.1"/>
    </source>
</evidence>
<gene>
    <name evidence="1" type="ORF">DSO57_1020101</name>
</gene>
<name>A0ACC2U1M1_9FUNG</name>
<evidence type="ECO:0000313" key="2">
    <source>
        <dbReference type="Proteomes" id="UP001165960"/>
    </source>
</evidence>
<protein>
    <submittedName>
        <fullName evidence="1">Uncharacterized protein</fullName>
    </submittedName>
</protein>
<dbReference type="EMBL" id="QTSX02001513">
    <property type="protein sequence ID" value="KAJ9080888.1"/>
    <property type="molecule type" value="Genomic_DNA"/>
</dbReference>
<proteinExistence type="predicted"/>
<keyword evidence="2" id="KW-1185">Reference proteome</keyword>
<organism evidence="1 2">
    <name type="scientific">Entomophthora muscae</name>
    <dbReference type="NCBI Taxonomy" id="34485"/>
    <lineage>
        <taxon>Eukaryota</taxon>
        <taxon>Fungi</taxon>
        <taxon>Fungi incertae sedis</taxon>
        <taxon>Zoopagomycota</taxon>
        <taxon>Entomophthoromycotina</taxon>
        <taxon>Entomophthoromycetes</taxon>
        <taxon>Entomophthorales</taxon>
        <taxon>Entomophthoraceae</taxon>
        <taxon>Entomophthora</taxon>
    </lineage>
</organism>
<reference evidence="1" key="1">
    <citation type="submission" date="2022-04" db="EMBL/GenBank/DDBJ databases">
        <title>Genome of the entomopathogenic fungus Entomophthora muscae.</title>
        <authorList>
            <person name="Elya C."/>
            <person name="Lovett B.R."/>
            <person name="Lee E."/>
            <person name="Macias A.M."/>
            <person name="Hajek A.E."/>
            <person name="De Bivort B.L."/>
            <person name="Kasson M.T."/>
            <person name="De Fine Licht H.H."/>
            <person name="Stajich J.E."/>
        </authorList>
    </citation>
    <scope>NUCLEOTIDE SEQUENCE</scope>
    <source>
        <strain evidence="1">Berkeley</strain>
    </source>
</reference>
<comment type="caution">
    <text evidence="1">The sequence shown here is derived from an EMBL/GenBank/DDBJ whole genome shotgun (WGS) entry which is preliminary data.</text>
</comment>